<dbReference type="PROSITE" id="PS50287">
    <property type="entry name" value="SRCR_2"/>
    <property type="match status" value="8"/>
</dbReference>
<feature type="disulfide bond" evidence="11">
    <location>
        <begin position="356"/>
        <end position="366"/>
    </location>
</feature>
<feature type="disulfide bond" evidence="11">
    <location>
        <begin position="909"/>
        <end position="973"/>
    </location>
</feature>
<feature type="domain" description="SRCR" evidence="15">
    <location>
        <begin position="287"/>
        <end position="387"/>
    </location>
</feature>
<feature type="disulfide bond" evidence="11">
    <location>
        <begin position="922"/>
        <end position="983"/>
    </location>
</feature>
<accession>A0A7M7NCF9</accession>
<dbReference type="RefSeq" id="XP_030834276.1">
    <property type="nucleotide sequence ID" value="XM_030978416.1"/>
</dbReference>
<feature type="disulfide bond" evidence="11">
    <location>
        <begin position="1122"/>
        <end position="1186"/>
    </location>
</feature>
<evidence type="ECO:0000256" key="11">
    <source>
        <dbReference type="PROSITE-ProRule" id="PRU00196"/>
    </source>
</evidence>
<dbReference type="InParanoid" id="A0A7M7NCF9"/>
<feature type="domain" description="SRCR" evidence="15">
    <location>
        <begin position="1097"/>
        <end position="1197"/>
    </location>
</feature>
<dbReference type="OrthoDB" id="536948at2759"/>
<dbReference type="GO" id="GO:0005576">
    <property type="term" value="C:extracellular region"/>
    <property type="evidence" value="ECO:0007669"/>
    <property type="project" value="UniProtKB-SubCell"/>
</dbReference>
<organism evidence="16 17">
    <name type="scientific">Strongylocentrotus purpuratus</name>
    <name type="common">Purple sea urchin</name>
    <dbReference type="NCBI Taxonomy" id="7668"/>
    <lineage>
        <taxon>Eukaryota</taxon>
        <taxon>Metazoa</taxon>
        <taxon>Echinodermata</taxon>
        <taxon>Eleutherozoa</taxon>
        <taxon>Echinozoa</taxon>
        <taxon>Echinoidea</taxon>
        <taxon>Euechinoidea</taxon>
        <taxon>Echinacea</taxon>
        <taxon>Camarodonta</taxon>
        <taxon>Echinidea</taxon>
        <taxon>Strongylocentrotidae</taxon>
        <taxon>Strongylocentrotus</taxon>
    </lineage>
</organism>
<feature type="disulfide bond" evidence="11">
    <location>
        <begin position="1019"/>
        <end position="1083"/>
    </location>
</feature>
<evidence type="ECO:0000259" key="15">
    <source>
        <dbReference type="PROSITE" id="PS50287"/>
    </source>
</evidence>
<comment type="subcellular location">
    <subcellularLocation>
        <location evidence="1">Membrane</location>
        <topology evidence="1">Single-pass membrane protein</topology>
    </subcellularLocation>
    <subcellularLocation>
        <location evidence="2">Secreted</location>
    </subcellularLocation>
</comment>
<dbReference type="Gene3D" id="3.10.250.10">
    <property type="entry name" value="SRCR-like domain"/>
    <property type="match status" value="9"/>
</dbReference>
<dbReference type="SMART" id="SM00202">
    <property type="entry name" value="SR"/>
    <property type="match status" value="9"/>
</dbReference>
<feature type="transmembrane region" description="Helical" evidence="13">
    <location>
        <begin position="1276"/>
        <end position="1297"/>
    </location>
</feature>
<feature type="disulfide bond" evidence="11">
    <location>
        <begin position="953"/>
        <end position="963"/>
    </location>
</feature>
<dbReference type="FunFam" id="3.10.250.10:FF:000016">
    <property type="entry name" value="Scavenger receptor cysteine-rich protein type 12"/>
    <property type="match status" value="3"/>
</dbReference>
<dbReference type="PRINTS" id="PR00258">
    <property type="entry name" value="SPERACTRCPTR"/>
</dbReference>
<feature type="disulfide bond" evidence="11">
    <location>
        <begin position="1135"/>
        <end position="1196"/>
    </location>
</feature>
<feature type="domain" description="SRCR" evidence="15">
    <location>
        <begin position="884"/>
        <end position="984"/>
    </location>
</feature>
<dbReference type="FunFam" id="3.10.250.10:FF:000001">
    <property type="entry name" value="Lysyl oxidase 4 isoform X1"/>
    <property type="match status" value="2"/>
</dbReference>
<keyword evidence="7 13" id="KW-1133">Transmembrane helix</keyword>
<feature type="disulfide bond" evidence="11">
    <location>
        <begin position="569"/>
        <end position="579"/>
    </location>
</feature>
<evidence type="ECO:0000256" key="3">
    <source>
        <dbReference type="ARBA" id="ARBA00022525"/>
    </source>
</evidence>
<feature type="disulfide bond" evidence="11">
    <location>
        <begin position="435"/>
        <end position="496"/>
    </location>
</feature>
<keyword evidence="3" id="KW-0964">Secreted</keyword>
<feature type="domain" description="SRCR" evidence="15">
    <location>
        <begin position="397"/>
        <end position="497"/>
    </location>
</feature>
<evidence type="ECO:0000256" key="1">
    <source>
        <dbReference type="ARBA" id="ARBA00004167"/>
    </source>
</evidence>
<evidence type="ECO:0000256" key="7">
    <source>
        <dbReference type="ARBA" id="ARBA00022989"/>
    </source>
</evidence>
<keyword evidence="10" id="KW-0325">Glycoprotein</keyword>
<evidence type="ECO:0000256" key="13">
    <source>
        <dbReference type="SAM" id="Phobius"/>
    </source>
</evidence>
<evidence type="ECO:0000256" key="4">
    <source>
        <dbReference type="ARBA" id="ARBA00022692"/>
    </source>
</evidence>
<feature type="region of interest" description="Disordered" evidence="12">
    <location>
        <begin position="1460"/>
        <end position="1480"/>
    </location>
</feature>
<keyword evidence="4 13" id="KW-0812">Transmembrane</keyword>
<feature type="domain" description="SRCR" evidence="15">
    <location>
        <begin position="500"/>
        <end position="599"/>
    </location>
</feature>
<proteinExistence type="predicted"/>
<keyword evidence="5 14" id="KW-0732">Signal</keyword>
<protein>
    <recommendedName>
        <fullName evidence="15">SRCR domain-containing protein</fullName>
    </recommendedName>
</protein>
<evidence type="ECO:0000256" key="5">
    <source>
        <dbReference type="ARBA" id="ARBA00022729"/>
    </source>
</evidence>
<feature type="disulfide bond" evidence="11">
    <location>
        <begin position="325"/>
        <end position="386"/>
    </location>
</feature>
<dbReference type="FunFam" id="3.10.250.10:FF:000005">
    <property type="entry name" value="Neurotrypsin isoform A"/>
    <property type="match status" value="2"/>
</dbReference>
<comment type="caution">
    <text evidence="11">Lacks conserved residue(s) required for the propagation of feature annotation.</text>
</comment>
<dbReference type="PROSITE" id="PS00420">
    <property type="entry name" value="SRCR_1"/>
    <property type="match status" value="5"/>
</dbReference>
<dbReference type="PANTHER" id="PTHR19331:SF465">
    <property type="entry name" value="EGG PEPTIDE SPERACT RECEPTOR"/>
    <property type="match status" value="1"/>
</dbReference>
<feature type="disulfide bond" evidence="11">
    <location>
        <begin position="466"/>
        <end position="476"/>
    </location>
</feature>
<evidence type="ECO:0000256" key="9">
    <source>
        <dbReference type="ARBA" id="ARBA00023157"/>
    </source>
</evidence>
<evidence type="ECO:0000256" key="6">
    <source>
        <dbReference type="ARBA" id="ARBA00022737"/>
    </source>
</evidence>
<evidence type="ECO:0000256" key="12">
    <source>
        <dbReference type="SAM" id="MobiDB-lite"/>
    </source>
</evidence>
<feature type="domain" description="SRCR" evidence="15">
    <location>
        <begin position="32"/>
        <end position="109"/>
    </location>
</feature>
<reference evidence="16" key="2">
    <citation type="submission" date="2021-01" db="UniProtKB">
        <authorList>
            <consortium name="EnsemblMetazoa"/>
        </authorList>
    </citation>
    <scope>IDENTIFICATION</scope>
</reference>
<evidence type="ECO:0000313" key="17">
    <source>
        <dbReference type="Proteomes" id="UP000007110"/>
    </source>
</evidence>
<dbReference type="GeneID" id="765023"/>
<keyword evidence="17" id="KW-1185">Reference proteome</keyword>
<dbReference type="KEGG" id="spu:765023"/>
<feature type="domain" description="SRCR" evidence="15">
    <location>
        <begin position="994"/>
        <end position="1094"/>
    </location>
</feature>
<feature type="disulfide bond" evidence="11">
    <location>
        <begin position="1032"/>
        <end position="1093"/>
    </location>
</feature>
<dbReference type="Proteomes" id="UP000007110">
    <property type="component" value="Unassembled WGS sequence"/>
</dbReference>
<name>A0A7M7NCF9_STRPU</name>
<dbReference type="SUPFAM" id="SSF56487">
    <property type="entry name" value="SRCR-like"/>
    <property type="match status" value="9"/>
</dbReference>
<feature type="compositionally biased region" description="Polar residues" evidence="12">
    <location>
        <begin position="1467"/>
        <end position="1480"/>
    </location>
</feature>
<evidence type="ECO:0000256" key="10">
    <source>
        <dbReference type="ARBA" id="ARBA00023180"/>
    </source>
</evidence>
<evidence type="ECO:0000313" key="16">
    <source>
        <dbReference type="EnsemblMetazoa" id="XP_030834276"/>
    </source>
</evidence>
<dbReference type="GO" id="GO:0016020">
    <property type="term" value="C:membrane"/>
    <property type="evidence" value="ECO:0007669"/>
    <property type="project" value="UniProtKB-SubCell"/>
</dbReference>
<dbReference type="Pfam" id="PF00530">
    <property type="entry name" value="SRCR"/>
    <property type="match status" value="9"/>
</dbReference>
<evidence type="ECO:0000256" key="2">
    <source>
        <dbReference type="ARBA" id="ARBA00004613"/>
    </source>
</evidence>
<dbReference type="InterPro" id="IPR001190">
    <property type="entry name" value="SRCR"/>
</dbReference>
<reference evidence="17" key="1">
    <citation type="submission" date="2015-02" db="EMBL/GenBank/DDBJ databases">
        <title>Genome sequencing for Strongylocentrotus purpuratus.</title>
        <authorList>
            <person name="Murali S."/>
            <person name="Liu Y."/>
            <person name="Vee V."/>
            <person name="English A."/>
            <person name="Wang M."/>
            <person name="Skinner E."/>
            <person name="Han Y."/>
            <person name="Muzny D.M."/>
            <person name="Worley K.C."/>
            <person name="Gibbs R.A."/>
        </authorList>
    </citation>
    <scope>NUCLEOTIDE SEQUENCE</scope>
</reference>
<dbReference type="InterPro" id="IPR036772">
    <property type="entry name" value="SRCR-like_dom_sf"/>
</dbReference>
<dbReference type="PANTHER" id="PTHR19331">
    <property type="entry name" value="SCAVENGER RECEPTOR DOMAIN-CONTAINING"/>
    <property type="match status" value="1"/>
</dbReference>
<evidence type="ECO:0000256" key="14">
    <source>
        <dbReference type="SAM" id="SignalP"/>
    </source>
</evidence>
<feature type="disulfide bond" evidence="11">
    <location>
        <begin position="1166"/>
        <end position="1176"/>
    </location>
</feature>
<feature type="disulfide bond" evidence="11">
    <location>
        <begin position="422"/>
        <end position="486"/>
    </location>
</feature>
<feature type="disulfide bond" evidence="11">
    <location>
        <begin position="312"/>
        <end position="376"/>
    </location>
</feature>
<keyword evidence="8 13" id="KW-0472">Membrane</keyword>
<keyword evidence="9 11" id="KW-1015">Disulfide bond</keyword>
<dbReference type="FunFam" id="3.10.250.10:FF:000006">
    <property type="entry name" value="neurotrypsin isoform X2"/>
    <property type="match status" value="2"/>
</dbReference>
<keyword evidence="6" id="KW-0677">Repeat</keyword>
<sequence>MGVTGLNRIHLLFMCTAVSCWYPVAAPEITDVKLVNGSNEAEGRVEVLYDGSWGTVCSFSGWNLLAARVVCKMLGYDGALEAPGSARFGQGTGDILYVSCAGTEDSLADVKLVNGSSEAKGRVEVLYDGSWGTVCSLSGWNLLAARVVCRILGFDGALEAPGSARFGQGTGDILYVSCTGTEDSLADVKLVNGSSEAEGRVEVLYDGSWGTVCSLSGWNLLAARVVCRILGYDGALEAPGSARFGQGTSDILYVSCEGTEDSLADLFSFNYQLLTSIASAHPNPFGLRLVDGSHKAEGRVEVFYDGSWGTICDNGWDLRDARVVCRMLGFKGALDAPTSARFGQGSGDILLDLVGCDGTEENLAECANLGLGVNYCGHEEDGGAICYSGAHPNSGGVRLEGGSNSSEGRVEIMFNGTWGTVCDDEWGLKDAKVVCRMLGFGDASAAPGASRFGEGSGKIHLSVVGCDGTEDNLAECAHLGFGTHSCQQGEAAGVTCLLGVRLVGGANEYEGTVEILHEGSWGTVCDDSWDLDDATVVCKQLGFDGAVAALPEARFGQGTGEVLLEGVQCNGTESSLIDCDHWIGVHRCGHKEDAGVSCMHVAQQDLTDFITSDVTKLPTDYLMSATNDLMPAADDTTEVSSSMQNISLNQINPTNIEDVNLNTTPSVMPNLPKMFLIGLCILFFTIILILSCWCSIQRIRKTYSRRAEDDVNADIYMDVADIGSMQALSLNPAYQGLNAPPRLPNRQKTSLLHHNYESNIATDGDGKFDLSLPQYIKKGEPHEYMDMTPVYETPDKENECYLDGYILPTKDALLDDEKALKVDPVRNDKSNKHEYIDMKTVYQTPSAGNDVDLDGYILPCEDGPHIDPSANGEIASAHPNPFGIRLVDESSKAEGRVEVFYDGSWGTICDNGWDLRDARVVCRMLGFKGALDAPTSARFGQGSGEILLDLVGCDGTEEYLAECANLGLGVNYCGHEEDGGAICYSGAHPNSEGVRLEGGSNSSEGRVEIMFNGTWGTVCDDGWDLKDAKVVCRMLGFGDAAATPGAARFGEGSGKIHLSVVGCDGTEDNLAECAHLGFGVHNCQHGEDAGVTCLLGVRLVGGANTYQGTVEILHEGSWGTVCDDSWDLDDAKVVCRQLGFDGALAALHEARFGQGTGEVLLEGVQCNGTEASLIDCNHKGIRERNCGHKEDAGVSCMHAAHQDFTGNPDPVTSDVTKLPTGYRMSATDVLMPAADATTVVSSSTQNISLNEKNPTNIEDLNLTTGPSVMPNLPKMFLIGLCVLFFTIILILSCWCFIQRIRRIYIKRAEDDVNADIYMDVADIGSMQALSLNPAYQGLNAPPRLPNRQKTSLLHHDYESNIATDGDGKFDLNLPRYIKKGEPHEYMDMTPVYETPDNENECYLDGYILPTKDALLDDGTALKVDSVRNDKSNKHEYIDMKTVYQTPSAGNDVDLDEYVLPCEDSSHTDPSANGEKTNNQG</sequence>
<feature type="domain" description="SRCR" evidence="15">
    <location>
        <begin position="110"/>
        <end position="228"/>
    </location>
</feature>
<feature type="disulfide bond" evidence="11">
    <location>
        <begin position="1063"/>
        <end position="1073"/>
    </location>
</feature>
<evidence type="ECO:0000256" key="8">
    <source>
        <dbReference type="ARBA" id="ARBA00023136"/>
    </source>
</evidence>
<feature type="chain" id="PRO_5029773751" description="SRCR domain-containing protein" evidence="14">
    <location>
        <begin position="27"/>
        <end position="1480"/>
    </location>
</feature>
<feature type="transmembrane region" description="Helical" evidence="13">
    <location>
        <begin position="674"/>
        <end position="696"/>
    </location>
</feature>
<feature type="signal peptide" evidence="14">
    <location>
        <begin position="1"/>
        <end position="26"/>
    </location>
</feature>
<dbReference type="EnsemblMetazoa" id="XM_030978416">
    <property type="protein sequence ID" value="XP_030834276"/>
    <property type="gene ID" value="LOC765023"/>
</dbReference>